<dbReference type="SUPFAM" id="SSF51445">
    <property type="entry name" value="(Trans)glycosidases"/>
    <property type="match status" value="1"/>
</dbReference>
<feature type="domain" description="Glycosyl-hydrolase 97 catalytic" evidence="7">
    <location>
        <begin position="318"/>
        <end position="449"/>
    </location>
</feature>
<reference evidence="10 11" key="1">
    <citation type="journal article" date="2009" name="Stand. Genomic Sci.">
        <title>Complete genome sequence of Pedobacter heparinus type strain (HIM 762-3).</title>
        <authorList>
            <person name="Han C."/>
            <person name="Spring S."/>
            <person name="Lapidus A."/>
            <person name="Del Rio T.G."/>
            <person name="Tice H."/>
            <person name="Copeland A."/>
            <person name="Cheng J.F."/>
            <person name="Lucas S."/>
            <person name="Chen F."/>
            <person name="Nolan M."/>
            <person name="Bruce D."/>
            <person name="Goodwin L."/>
            <person name="Pitluck S."/>
            <person name="Ivanova N."/>
            <person name="Mavromatis K."/>
            <person name="Mikhailova N."/>
            <person name="Pati A."/>
            <person name="Chen A."/>
            <person name="Palaniappan K."/>
            <person name="Land M."/>
            <person name="Hauser L."/>
            <person name="Chang Y.J."/>
            <person name="Jeffries C.C."/>
            <person name="Saunders E."/>
            <person name="Chertkov O."/>
            <person name="Brettin T."/>
            <person name="Goker M."/>
            <person name="Rohde M."/>
            <person name="Bristow J."/>
            <person name="Eisen J.A."/>
            <person name="Markowitz V."/>
            <person name="Hugenholtz P."/>
            <person name="Kyrpides N.C."/>
            <person name="Klenk H.P."/>
            <person name="Detter J.C."/>
        </authorList>
    </citation>
    <scope>NUCLEOTIDE SEQUENCE [LARGE SCALE GENOMIC DNA]</scope>
    <source>
        <strain evidence="11">ATCC 13125 / DSM 2366 / CIP 104194 / JCM 7457 / NBRC 12017 / NCIMB 9290 / NRRL B-14731 / HIM 762-3</strain>
    </source>
</reference>
<evidence type="ECO:0000256" key="3">
    <source>
        <dbReference type="ARBA" id="ARBA00022801"/>
    </source>
</evidence>
<dbReference type="KEGG" id="phe:Phep_2708"/>
<keyword evidence="4" id="KW-0106">Calcium</keyword>
<dbReference type="PANTHER" id="PTHR35803">
    <property type="entry name" value="GLUCAN 1,4-ALPHA-GLUCOSIDASE SUSB-RELATED"/>
    <property type="match status" value="1"/>
</dbReference>
<sequence length="629" mass="69930">MAKINLLLSLLLLVAAKAFSQTAGTSVQSPDQKITFALSVQNNKLNYSISSNKDKVISSSALSMSVDGTVITDDVTLGKGETYRQDETYPWYGAHSTVRNHYNGAKIALTKGSLNYILDVRVFNDGAAFRFIVPGKENVKRIADEATVFTLPAGTTAWYHDLNMHYEGVYEKKGLDTVKVGEWAAPSVTFQLPGSKTYLAITEADLKNYGGMALQTDGKRGMLLRLPQHQPTSYPYKLRYSPEDTLRLSKPAAISGTISTPWRVVMIARDLNALVNNDMVHNLCPPPDKNLFPQGIKTEWIKPGPAVWKYLDDGGESTVANMKEFSRMAAELGFKHNILEGFWRKWSDDELKDLVSYSRKKGVEIWLWEHSKNLWDERARHAFFKRCHDLGIGGLKLDFFDHEAKDVVDLYQDILKETAELQLLVDFHGANKPTGQERSWPNELTREAVKGMEASKLADRAGHNVTLPFTRFVAGHAEYTPVHFGERRKNTSWTHQIATAAIFSAPLLTYAASPQHLLSNPAVAMIKSIPSVWDETIVLPGSAIGEAAAYARRKGNTWFLAVINGTKTLTLDISLSFLGEGTFESMEVRDVKNEPASLKVTTGVNSKKDRILLNLEGGGGFIARFTKQP</sequence>
<dbReference type="GO" id="GO:0016798">
    <property type="term" value="F:hydrolase activity, acting on glycosyl bonds"/>
    <property type="evidence" value="ECO:0007669"/>
    <property type="project" value="UniProtKB-KW"/>
</dbReference>
<evidence type="ECO:0000256" key="2">
    <source>
        <dbReference type="ARBA" id="ARBA00011245"/>
    </source>
</evidence>
<evidence type="ECO:0000259" key="7">
    <source>
        <dbReference type="Pfam" id="PF10566"/>
    </source>
</evidence>
<comment type="subunit">
    <text evidence="2">Monomer.</text>
</comment>
<dbReference type="OrthoDB" id="57532at2"/>
<dbReference type="InterPro" id="IPR013780">
    <property type="entry name" value="Glyco_hydro_b"/>
</dbReference>
<dbReference type="EMBL" id="CP001681">
    <property type="protein sequence ID" value="ACU04909.1"/>
    <property type="molecule type" value="Genomic_DNA"/>
</dbReference>
<keyword evidence="3" id="KW-0378">Hydrolase</keyword>
<evidence type="ECO:0000259" key="9">
    <source>
        <dbReference type="Pfam" id="PF14509"/>
    </source>
</evidence>
<dbReference type="InterPro" id="IPR029483">
    <property type="entry name" value="GH97_C"/>
</dbReference>
<evidence type="ECO:0000259" key="8">
    <source>
        <dbReference type="Pfam" id="PF14508"/>
    </source>
</evidence>
<proteinExistence type="predicted"/>
<dbReference type="Pfam" id="PF14508">
    <property type="entry name" value="GH97_N"/>
    <property type="match status" value="1"/>
</dbReference>
<dbReference type="PANTHER" id="PTHR35803:SF2">
    <property type="entry name" value="RETAINING ALPHA-GALACTOSIDASE"/>
    <property type="match status" value="1"/>
</dbReference>
<dbReference type="Proteomes" id="UP000000852">
    <property type="component" value="Chromosome"/>
</dbReference>
<feature type="domain" description="Glycosyl-hydrolase 97 C-terminal oligomerisation" evidence="9">
    <location>
        <begin position="532"/>
        <end position="625"/>
    </location>
</feature>
<comment type="cofactor">
    <cofactor evidence="1">
        <name>Ca(2+)</name>
        <dbReference type="ChEBI" id="CHEBI:29108"/>
    </cofactor>
</comment>
<dbReference type="GO" id="GO:0030246">
    <property type="term" value="F:carbohydrate binding"/>
    <property type="evidence" value="ECO:0007669"/>
    <property type="project" value="InterPro"/>
</dbReference>
<feature type="chain" id="PRO_5002972094" description="Glycoside hydrolase 97" evidence="6">
    <location>
        <begin position="24"/>
        <end position="629"/>
    </location>
</feature>
<dbReference type="InterPro" id="IPR014718">
    <property type="entry name" value="GH-type_carb-bd"/>
</dbReference>
<dbReference type="RefSeq" id="WP_015808520.1">
    <property type="nucleotide sequence ID" value="NC_013061.1"/>
</dbReference>
<dbReference type="HOGENOM" id="CLU_011166_0_0_10"/>
<name>C6Y0Y2_PEDHD</name>
<keyword evidence="6" id="KW-0732">Signal</keyword>
<evidence type="ECO:0000313" key="11">
    <source>
        <dbReference type="Proteomes" id="UP000000852"/>
    </source>
</evidence>
<evidence type="ECO:0008006" key="12">
    <source>
        <dbReference type="Google" id="ProtNLM"/>
    </source>
</evidence>
<organism evidence="10 11">
    <name type="scientific">Pedobacter heparinus (strain ATCC 13125 / DSM 2366 / CIP 104194 / JCM 7457 / NBRC 12017 / NCIMB 9290 / NRRL B-14731 / HIM 762-3)</name>
    <dbReference type="NCBI Taxonomy" id="485917"/>
    <lineage>
        <taxon>Bacteria</taxon>
        <taxon>Pseudomonadati</taxon>
        <taxon>Bacteroidota</taxon>
        <taxon>Sphingobacteriia</taxon>
        <taxon>Sphingobacteriales</taxon>
        <taxon>Sphingobacteriaceae</taxon>
        <taxon>Pedobacter</taxon>
    </lineage>
</organism>
<evidence type="ECO:0000256" key="1">
    <source>
        <dbReference type="ARBA" id="ARBA00001913"/>
    </source>
</evidence>
<gene>
    <name evidence="10" type="ordered locus">Phep_2708</name>
</gene>
<evidence type="ECO:0000256" key="6">
    <source>
        <dbReference type="SAM" id="SignalP"/>
    </source>
</evidence>
<dbReference type="InterPro" id="IPR052720">
    <property type="entry name" value="Glycosyl_hydrolase_97"/>
</dbReference>
<dbReference type="InterPro" id="IPR019563">
    <property type="entry name" value="GH97_catalytic"/>
</dbReference>
<dbReference type="Gene3D" id="2.70.98.10">
    <property type="match status" value="1"/>
</dbReference>
<dbReference type="Gene3D" id="3.20.20.70">
    <property type="entry name" value="Aldolase class I"/>
    <property type="match status" value="1"/>
</dbReference>
<dbReference type="InterPro" id="IPR029486">
    <property type="entry name" value="GH97_N"/>
</dbReference>
<dbReference type="eggNOG" id="COG1082">
    <property type="taxonomic scope" value="Bacteria"/>
</dbReference>
<dbReference type="Pfam" id="PF10566">
    <property type="entry name" value="Glyco_hydro_97"/>
    <property type="match status" value="1"/>
</dbReference>
<dbReference type="STRING" id="485917.Phep_2708"/>
<dbReference type="InterPro" id="IPR017853">
    <property type="entry name" value="GH"/>
</dbReference>
<dbReference type="AlphaFoldDB" id="C6Y0Y2"/>
<keyword evidence="11" id="KW-1185">Reference proteome</keyword>
<protein>
    <recommendedName>
        <fullName evidence="12">Glycoside hydrolase 97</fullName>
    </recommendedName>
</protein>
<evidence type="ECO:0000313" key="10">
    <source>
        <dbReference type="EMBL" id="ACU04909.1"/>
    </source>
</evidence>
<dbReference type="Gene3D" id="2.60.40.1180">
    <property type="entry name" value="Golgi alpha-mannosidase II"/>
    <property type="match status" value="1"/>
</dbReference>
<evidence type="ECO:0000256" key="4">
    <source>
        <dbReference type="ARBA" id="ARBA00022837"/>
    </source>
</evidence>
<keyword evidence="5" id="KW-0326">Glycosidase</keyword>
<feature type="signal peptide" evidence="6">
    <location>
        <begin position="1"/>
        <end position="23"/>
    </location>
</feature>
<evidence type="ECO:0000256" key="5">
    <source>
        <dbReference type="ARBA" id="ARBA00023295"/>
    </source>
</evidence>
<dbReference type="InterPro" id="IPR013785">
    <property type="entry name" value="Aldolase_TIM"/>
</dbReference>
<feature type="domain" description="Glycosyl-hydrolase 97 N-terminal" evidence="8">
    <location>
        <begin position="27"/>
        <end position="286"/>
    </location>
</feature>
<dbReference type="Pfam" id="PF14509">
    <property type="entry name" value="GH97_C"/>
    <property type="match status" value="1"/>
</dbReference>
<accession>C6Y0Y2</accession>
<dbReference type="CAZy" id="GH97">
    <property type="family name" value="Glycoside Hydrolase Family 97"/>
</dbReference>